<name>A0A8H5FRI1_9AGAR</name>
<dbReference type="PANTHER" id="PTHR21021">
    <property type="entry name" value="GAF/PUTATIVE CYTOSKELETAL PROTEIN"/>
    <property type="match status" value="1"/>
</dbReference>
<protein>
    <recommendedName>
        <fullName evidence="6">TIP41-like protein</fullName>
    </recommendedName>
</protein>
<dbReference type="Proteomes" id="UP000518752">
    <property type="component" value="Unassembled WGS sequence"/>
</dbReference>
<proteinExistence type="inferred from homology"/>
<feature type="compositionally biased region" description="Polar residues" evidence="2">
    <location>
        <begin position="1"/>
        <end position="16"/>
    </location>
</feature>
<sequence length="389" mass="43335">MSTPSSPAVRSMESTRPTPPPFQNPIMKPAVKLPKHTLLESPNARTILIGCWRITATTHPISNSMECDQLQAELRRLGQASEAVGVTLPLPEMTFGNNLLKMEYRADGKFESKSAEVDSDLEDEDEGGDIVERRRGKSDWLYQFDTLHALLAVKTGELEAGDGGVKVNYAEEWLKNRTGPSPRLPMPKTVPTTPYDWTYTTSYQGHSPSDAPQSLTSSMASMSLTPDSSLRSNRPHWYPSSTSPSPSQTTIPLAELTRPDPILFYAEVPLFEDELHDNGSSAVVVRIRVMPTCIFILSRFTLRVDGVLFRTFDTRLYSSLEYEGQGEQSPMVIRETSGWEAPYESVRAVSVILIIFPFLLLLFCLPDIGNNTHRSIPAASQTRRPHSAY</sequence>
<feature type="compositionally biased region" description="Low complexity" evidence="2">
    <location>
        <begin position="239"/>
        <end position="250"/>
    </location>
</feature>
<dbReference type="OrthoDB" id="10253878at2759"/>
<comment type="caution">
    <text evidence="4">The sequence shown here is derived from an EMBL/GenBank/DDBJ whole genome shotgun (WGS) entry which is preliminary data.</text>
</comment>
<feature type="transmembrane region" description="Helical" evidence="3">
    <location>
        <begin position="346"/>
        <end position="365"/>
    </location>
</feature>
<feature type="region of interest" description="Disordered" evidence="2">
    <location>
        <begin position="1"/>
        <end position="26"/>
    </location>
</feature>
<feature type="compositionally biased region" description="Low complexity" evidence="2">
    <location>
        <begin position="214"/>
        <end position="225"/>
    </location>
</feature>
<keyword evidence="3" id="KW-0472">Membrane</keyword>
<dbReference type="PANTHER" id="PTHR21021:SF16">
    <property type="entry name" value="TIP41-LIKE PROTEIN"/>
    <property type="match status" value="1"/>
</dbReference>
<evidence type="ECO:0000256" key="1">
    <source>
        <dbReference type="ARBA" id="ARBA00006658"/>
    </source>
</evidence>
<evidence type="ECO:0000256" key="2">
    <source>
        <dbReference type="SAM" id="MobiDB-lite"/>
    </source>
</evidence>
<keyword evidence="5" id="KW-1185">Reference proteome</keyword>
<accession>A0A8H5FRI1</accession>
<evidence type="ECO:0000256" key="3">
    <source>
        <dbReference type="SAM" id="Phobius"/>
    </source>
</evidence>
<reference evidence="4 5" key="1">
    <citation type="journal article" date="2020" name="ISME J.">
        <title>Uncovering the hidden diversity of litter-decomposition mechanisms in mushroom-forming fungi.</title>
        <authorList>
            <person name="Floudas D."/>
            <person name="Bentzer J."/>
            <person name="Ahren D."/>
            <person name="Johansson T."/>
            <person name="Persson P."/>
            <person name="Tunlid A."/>
        </authorList>
    </citation>
    <scope>NUCLEOTIDE SEQUENCE [LARGE SCALE GENOMIC DNA]</scope>
    <source>
        <strain evidence="4 5">CBS 406.79</strain>
    </source>
</reference>
<organism evidence="4 5">
    <name type="scientific">Collybiopsis confluens</name>
    <dbReference type="NCBI Taxonomy" id="2823264"/>
    <lineage>
        <taxon>Eukaryota</taxon>
        <taxon>Fungi</taxon>
        <taxon>Dikarya</taxon>
        <taxon>Basidiomycota</taxon>
        <taxon>Agaricomycotina</taxon>
        <taxon>Agaricomycetes</taxon>
        <taxon>Agaricomycetidae</taxon>
        <taxon>Agaricales</taxon>
        <taxon>Marasmiineae</taxon>
        <taxon>Omphalotaceae</taxon>
        <taxon>Collybiopsis</taxon>
    </lineage>
</organism>
<feature type="region of interest" description="Disordered" evidence="2">
    <location>
        <begin position="204"/>
        <end position="252"/>
    </location>
</feature>
<keyword evidence="3" id="KW-1133">Transmembrane helix</keyword>
<dbReference type="Pfam" id="PF04176">
    <property type="entry name" value="TIP41"/>
    <property type="match status" value="1"/>
</dbReference>
<evidence type="ECO:0008006" key="6">
    <source>
        <dbReference type="Google" id="ProtNLM"/>
    </source>
</evidence>
<keyword evidence="3" id="KW-0812">Transmembrane</keyword>
<dbReference type="GO" id="GO:0005829">
    <property type="term" value="C:cytosol"/>
    <property type="evidence" value="ECO:0007669"/>
    <property type="project" value="TreeGrafter"/>
</dbReference>
<gene>
    <name evidence="4" type="ORF">D9757_014273</name>
</gene>
<dbReference type="GO" id="GO:0031929">
    <property type="term" value="P:TOR signaling"/>
    <property type="evidence" value="ECO:0007669"/>
    <property type="project" value="TreeGrafter"/>
</dbReference>
<evidence type="ECO:0000313" key="4">
    <source>
        <dbReference type="EMBL" id="KAF5346033.1"/>
    </source>
</evidence>
<comment type="similarity">
    <text evidence="1">Belongs to the TIP41 family.</text>
</comment>
<evidence type="ECO:0000313" key="5">
    <source>
        <dbReference type="Proteomes" id="UP000518752"/>
    </source>
</evidence>
<feature type="compositionally biased region" description="Polar residues" evidence="2">
    <location>
        <begin position="204"/>
        <end position="213"/>
    </location>
</feature>
<dbReference type="InterPro" id="IPR051330">
    <property type="entry name" value="Phosphatase_reg/MetRdx"/>
</dbReference>
<dbReference type="EMBL" id="JAACJN010000362">
    <property type="protein sequence ID" value="KAF5346033.1"/>
    <property type="molecule type" value="Genomic_DNA"/>
</dbReference>
<dbReference type="AlphaFoldDB" id="A0A8H5FRI1"/>
<dbReference type="InterPro" id="IPR007303">
    <property type="entry name" value="TIP41-like"/>
</dbReference>